<name>A0AAE3QQA3_9BACT</name>
<comment type="caution">
    <text evidence="5">The sequence shown here is derived from an EMBL/GenBank/DDBJ whole genome shotgun (WGS) entry which is preliminary data.</text>
</comment>
<evidence type="ECO:0000256" key="1">
    <source>
        <dbReference type="ARBA" id="ARBA00023015"/>
    </source>
</evidence>
<gene>
    <name evidence="5" type="ORF">QNI16_10485</name>
</gene>
<keyword evidence="1" id="KW-0805">Transcription regulation</keyword>
<dbReference type="InterPro" id="IPR053142">
    <property type="entry name" value="PchR_regulatory_protein"/>
</dbReference>
<dbReference type="Proteomes" id="UP001241110">
    <property type="component" value="Unassembled WGS sequence"/>
</dbReference>
<evidence type="ECO:0000256" key="2">
    <source>
        <dbReference type="ARBA" id="ARBA00023125"/>
    </source>
</evidence>
<protein>
    <submittedName>
        <fullName evidence="5">AraC family transcriptional regulator</fullName>
    </submittedName>
</protein>
<dbReference type="Gene3D" id="1.10.10.60">
    <property type="entry name" value="Homeodomain-like"/>
    <property type="match status" value="2"/>
</dbReference>
<dbReference type="PANTHER" id="PTHR47893:SF1">
    <property type="entry name" value="REGULATORY PROTEIN PCHR"/>
    <property type="match status" value="1"/>
</dbReference>
<proteinExistence type="predicted"/>
<dbReference type="GO" id="GO:0003700">
    <property type="term" value="F:DNA-binding transcription factor activity"/>
    <property type="evidence" value="ECO:0007669"/>
    <property type="project" value="InterPro"/>
</dbReference>
<dbReference type="EMBL" id="JASJOS010000004">
    <property type="protein sequence ID" value="MDJ1480909.1"/>
    <property type="molecule type" value="Genomic_DNA"/>
</dbReference>
<dbReference type="Pfam" id="PF12833">
    <property type="entry name" value="HTH_18"/>
    <property type="match status" value="1"/>
</dbReference>
<dbReference type="PROSITE" id="PS01124">
    <property type="entry name" value="HTH_ARAC_FAMILY_2"/>
    <property type="match status" value="1"/>
</dbReference>
<keyword evidence="2" id="KW-0238">DNA-binding</keyword>
<dbReference type="PANTHER" id="PTHR47893">
    <property type="entry name" value="REGULATORY PROTEIN PCHR"/>
    <property type="match status" value="1"/>
</dbReference>
<dbReference type="SUPFAM" id="SSF46689">
    <property type="entry name" value="Homeodomain-like"/>
    <property type="match status" value="1"/>
</dbReference>
<dbReference type="AlphaFoldDB" id="A0AAE3QQA3"/>
<dbReference type="InterPro" id="IPR018062">
    <property type="entry name" value="HTH_AraC-typ_CS"/>
</dbReference>
<accession>A0AAE3QQA3</accession>
<sequence>MKKQSKDQMLEFAEKLGVPVFEQIANLTVLQFNYVRIIDLLPEMLIMMRSLVAKEAFSFRREPITVIKNGLLFSFQNVFNDGQENVADLPGNLQQERSHVRITPLHMTSEVHFAKQSHIKQISIIIEMTYLSRFLGKDQPQFSYLFDADSTFWIEEFMSPEIASIVDQMLNNSHNVSFPDLFYSMKALELLYFLFNNLSRRESVSHQQVTRDEISKVYEVRNAMAASLDCALPISELVKISGMNELKLRKVFTQVFGKGLYTYFQYMRMEEAARLLREERLSVSETGYRLGFSNLSYFGRLFEEHKGMKPKKWSSQTP</sequence>
<dbReference type="InterPro" id="IPR009057">
    <property type="entry name" value="Homeodomain-like_sf"/>
</dbReference>
<dbReference type="InterPro" id="IPR018060">
    <property type="entry name" value="HTH_AraC"/>
</dbReference>
<dbReference type="SMART" id="SM00342">
    <property type="entry name" value="HTH_ARAC"/>
    <property type="match status" value="1"/>
</dbReference>
<feature type="domain" description="HTH araC/xylS-type" evidence="4">
    <location>
        <begin position="218"/>
        <end position="316"/>
    </location>
</feature>
<organism evidence="5 6">
    <name type="scientific">Xanthocytophaga flava</name>
    <dbReference type="NCBI Taxonomy" id="3048013"/>
    <lineage>
        <taxon>Bacteria</taxon>
        <taxon>Pseudomonadati</taxon>
        <taxon>Bacteroidota</taxon>
        <taxon>Cytophagia</taxon>
        <taxon>Cytophagales</taxon>
        <taxon>Rhodocytophagaceae</taxon>
        <taxon>Xanthocytophaga</taxon>
    </lineage>
</organism>
<evidence type="ECO:0000313" key="5">
    <source>
        <dbReference type="EMBL" id="MDJ1480909.1"/>
    </source>
</evidence>
<evidence type="ECO:0000259" key="4">
    <source>
        <dbReference type="PROSITE" id="PS01124"/>
    </source>
</evidence>
<reference evidence="5" key="1">
    <citation type="submission" date="2023-05" db="EMBL/GenBank/DDBJ databases">
        <authorList>
            <person name="Zhang X."/>
        </authorList>
    </citation>
    <scope>NUCLEOTIDE SEQUENCE</scope>
    <source>
        <strain evidence="5">YF14B1</strain>
    </source>
</reference>
<dbReference type="GO" id="GO:0043565">
    <property type="term" value="F:sequence-specific DNA binding"/>
    <property type="evidence" value="ECO:0007669"/>
    <property type="project" value="InterPro"/>
</dbReference>
<keyword evidence="3" id="KW-0804">Transcription</keyword>
<evidence type="ECO:0000313" key="6">
    <source>
        <dbReference type="Proteomes" id="UP001241110"/>
    </source>
</evidence>
<dbReference type="RefSeq" id="WP_313978014.1">
    <property type="nucleotide sequence ID" value="NZ_JASJOS010000004.1"/>
</dbReference>
<evidence type="ECO:0000256" key="3">
    <source>
        <dbReference type="ARBA" id="ARBA00023163"/>
    </source>
</evidence>
<dbReference type="PROSITE" id="PS00041">
    <property type="entry name" value="HTH_ARAC_FAMILY_1"/>
    <property type="match status" value="1"/>
</dbReference>